<gene>
    <name evidence="1" type="ORF">JQX14_23750</name>
</gene>
<reference evidence="1" key="1">
    <citation type="submission" date="2021-01" db="EMBL/GenBank/DDBJ databases">
        <title>Diatom-associated Roseobacters Show Island Model of Population Structure.</title>
        <authorList>
            <person name="Qu L."/>
            <person name="Feng X."/>
            <person name="Chen Y."/>
            <person name="Li L."/>
            <person name="Wang X."/>
            <person name="Hu Z."/>
            <person name="Wang H."/>
            <person name="Luo H."/>
        </authorList>
    </citation>
    <scope>NUCLEOTIDE SEQUENCE</scope>
    <source>
        <strain evidence="1">SM26-45</strain>
    </source>
</reference>
<dbReference type="RefSeq" id="WP_231036386.1">
    <property type="nucleotide sequence ID" value="NZ_JAJNGX010000044.1"/>
</dbReference>
<evidence type="ECO:0000313" key="2">
    <source>
        <dbReference type="Proteomes" id="UP000809337"/>
    </source>
</evidence>
<name>A0A9Q2RXG2_9RHOB</name>
<sequence>MINKNEIDQLKLLAKRFAHASRSNHIDALNVIATKLGFPHWKALAVKADQGWRPDEDELGKVDAFVREHFPSLEGRPQFIEQSMSRPVGEPIQVGEIDGHPYQVFEFLGDIRMEGEGWRILIGEADLSQPVVEIETTHRKNSPANDPRFVGKAVEVAGTQAAKARAGIASDWPRRSTKPNAKGEVIHPLYGDSAAEWFCLHCDSKITGAQIAKNLWHCPRCNASPLDIFSSPCWLDDNDQKPTAFEHAKDSKLPEPKVNVVDSRPTLKLDEQSISLLLRIALFEDANTPCCRSIQGMGVDPDPVAIKLNLVGLQP</sequence>
<comment type="caution">
    <text evidence="1">The sequence shown here is derived from an EMBL/GenBank/DDBJ whole genome shotgun (WGS) entry which is preliminary data.</text>
</comment>
<dbReference type="Proteomes" id="UP000809337">
    <property type="component" value="Unassembled WGS sequence"/>
</dbReference>
<accession>A0A9Q2RXG2</accession>
<evidence type="ECO:0000313" key="1">
    <source>
        <dbReference type="EMBL" id="MBM2357566.1"/>
    </source>
</evidence>
<dbReference type="AlphaFoldDB" id="A0A9Q2RXG2"/>
<protein>
    <submittedName>
        <fullName evidence="1">Uncharacterized protein</fullName>
    </submittedName>
</protein>
<dbReference type="EMBL" id="JAFBWN010000044">
    <property type="protein sequence ID" value="MBM2357566.1"/>
    <property type="molecule type" value="Genomic_DNA"/>
</dbReference>
<organism evidence="1 2">
    <name type="scientific">Pseudosulfitobacter pseudonitzschiae</name>
    <dbReference type="NCBI Taxonomy" id="1402135"/>
    <lineage>
        <taxon>Bacteria</taxon>
        <taxon>Pseudomonadati</taxon>
        <taxon>Pseudomonadota</taxon>
        <taxon>Alphaproteobacteria</taxon>
        <taxon>Rhodobacterales</taxon>
        <taxon>Roseobacteraceae</taxon>
        <taxon>Pseudosulfitobacter</taxon>
    </lineage>
</organism>
<proteinExistence type="predicted"/>